<proteinExistence type="predicted"/>
<protein>
    <recommendedName>
        <fullName evidence="5">Concanavalin A-like lectin/glucanase</fullName>
    </recommendedName>
</protein>
<name>A0AA48IBK0_9TREE</name>
<evidence type="ECO:0008006" key="5">
    <source>
        <dbReference type="Google" id="ProtNLM"/>
    </source>
</evidence>
<evidence type="ECO:0000256" key="1">
    <source>
        <dbReference type="SAM" id="Phobius"/>
    </source>
</evidence>
<gene>
    <name evidence="3" type="ORF">CcaverHIS019_0211540</name>
</gene>
<dbReference type="KEGG" id="ccac:CcaHIS019_0211540"/>
<dbReference type="RefSeq" id="XP_060455058.1">
    <property type="nucleotide sequence ID" value="XM_060598246.1"/>
</dbReference>
<feature type="transmembrane region" description="Helical" evidence="1">
    <location>
        <begin position="255"/>
        <end position="275"/>
    </location>
</feature>
<keyword evidence="1" id="KW-1133">Transmembrane helix</keyword>
<dbReference type="EMBL" id="AP028213">
    <property type="protein sequence ID" value="BEI89792.1"/>
    <property type="molecule type" value="Genomic_DNA"/>
</dbReference>
<keyword evidence="1" id="KW-0812">Transmembrane</keyword>
<keyword evidence="1" id="KW-0472">Membrane</keyword>
<sequence>MRGAYSLLLAVAGVAVATPLPTPPLFRPTHMITRNMTHMSPLISYSGDVDLIFAPPGTPDGTMADDITFSHHILQSGASAEFNFSGSAFILNGWADAMLRVREYPLGSSEVLRVREYPLGIEQPVAWGLGGYETDYASVRLSPAPGASYIELRGATPLETTGKGRFRVRVDPPIQGHDDGWHTVYPAGSTPADIVLFSSALDSTLAYSVTLEVQGVGWHWASAWFLAEMGVQPMPKWIGHWGRVRRVLDSVRARMAIVLASVVAVAAVVLGFVLARRRVQKDDGERQPLLAETEDDA</sequence>
<accession>A0AA48IBK0</accession>
<dbReference type="AlphaFoldDB" id="A0AA48IBK0"/>
<feature type="chain" id="PRO_5041361652" description="Concanavalin A-like lectin/glucanase" evidence="2">
    <location>
        <begin position="18"/>
        <end position="297"/>
    </location>
</feature>
<keyword evidence="4" id="KW-1185">Reference proteome</keyword>
<keyword evidence="2" id="KW-0732">Signal</keyword>
<evidence type="ECO:0000313" key="4">
    <source>
        <dbReference type="Proteomes" id="UP001233271"/>
    </source>
</evidence>
<dbReference type="Proteomes" id="UP001233271">
    <property type="component" value="Chromosome 2"/>
</dbReference>
<evidence type="ECO:0000256" key="2">
    <source>
        <dbReference type="SAM" id="SignalP"/>
    </source>
</evidence>
<evidence type="ECO:0000313" key="3">
    <source>
        <dbReference type="EMBL" id="BEI89792.1"/>
    </source>
</evidence>
<dbReference type="GeneID" id="85493663"/>
<feature type="signal peptide" evidence="2">
    <location>
        <begin position="1"/>
        <end position="17"/>
    </location>
</feature>
<reference evidence="3" key="1">
    <citation type="journal article" date="2023" name="BMC Genomics">
        <title>Chromosome-level genome assemblies of Cutaneotrichosporon spp. (Trichosporonales, Basidiomycota) reveal imbalanced evolution between nucleotide sequences and chromosome synteny.</title>
        <authorList>
            <person name="Kobayashi Y."/>
            <person name="Kayamori A."/>
            <person name="Aoki K."/>
            <person name="Shiwa Y."/>
            <person name="Matsutani M."/>
            <person name="Fujita N."/>
            <person name="Sugita T."/>
            <person name="Iwasaki W."/>
            <person name="Tanaka N."/>
            <person name="Takashima M."/>
        </authorList>
    </citation>
    <scope>NUCLEOTIDE SEQUENCE</scope>
    <source>
        <strain evidence="3">HIS019</strain>
    </source>
</reference>
<organism evidence="3 4">
    <name type="scientific">Cutaneotrichosporon cavernicola</name>
    <dbReference type="NCBI Taxonomy" id="279322"/>
    <lineage>
        <taxon>Eukaryota</taxon>
        <taxon>Fungi</taxon>
        <taxon>Dikarya</taxon>
        <taxon>Basidiomycota</taxon>
        <taxon>Agaricomycotina</taxon>
        <taxon>Tremellomycetes</taxon>
        <taxon>Trichosporonales</taxon>
        <taxon>Trichosporonaceae</taxon>
        <taxon>Cutaneotrichosporon</taxon>
    </lineage>
</organism>